<keyword evidence="2" id="KW-0805">Transcription regulation</keyword>
<evidence type="ECO:0000313" key="7">
    <source>
        <dbReference type="EMBL" id="MDO6416096.1"/>
    </source>
</evidence>
<dbReference type="Gene3D" id="1.10.1740.10">
    <property type="match status" value="1"/>
</dbReference>
<evidence type="ECO:0000256" key="4">
    <source>
        <dbReference type="ARBA" id="ARBA00023163"/>
    </source>
</evidence>
<dbReference type="InterPro" id="IPR014284">
    <property type="entry name" value="RNA_pol_sigma-70_dom"/>
</dbReference>
<dbReference type="InterPro" id="IPR036388">
    <property type="entry name" value="WH-like_DNA-bd_sf"/>
</dbReference>
<name>A0ABT8YCP7_9SPHN</name>
<dbReference type="SUPFAM" id="SSF88659">
    <property type="entry name" value="Sigma3 and sigma4 domains of RNA polymerase sigma factors"/>
    <property type="match status" value="1"/>
</dbReference>
<evidence type="ECO:0000259" key="6">
    <source>
        <dbReference type="Pfam" id="PF08281"/>
    </source>
</evidence>
<gene>
    <name evidence="7" type="ORF">Q4F19_17050</name>
</gene>
<feature type="domain" description="RNA polymerase sigma factor 70 region 4 type 2" evidence="6">
    <location>
        <begin position="133"/>
        <end position="183"/>
    </location>
</feature>
<dbReference type="PANTHER" id="PTHR43133:SF63">
    <property type="entry name" value="RNA POLYMERASE SIGMA FACTOR FECI-RELATED"/>
    <property type="match status" value="1"/>
</dbReference>
<dbReference type="InterPro" id="IPR039425">
    <property type="entry name" value="RNA_pol_sigma-70-like"/>
</dbReference>
<dbReference type="Gene3D" id="1.10.10.10">
    <property type="entry name" value="Winged helix-like DNA-binding domain superfamily/Winged helix DNA-binding domain"/>
    <property type="match status" value="1"/>
</dbReference>
<evidence type="ECO:0000256" key="1">
    <source>
        <dbReference type="ARBA" id="ARBA00010641"/>
    </source>
</evidence>
<feature type="region of interest" description="Disordered" evidence="5">
    <location>
        <begin position="1"/>
        <end position="28"/>
    </location>
</feature>
<evidence type="ECO:0000256" key="5">
    <source>
        <dbReference type="SAM" id="MobiDB-lite"/>
    </source>
</evidence>
<dbReference type="SUPFAM" id="SSF88946">
    <property type="entry name" value="Sigma2 domain of RNA polymerase sigma factors"/>
    <property type="match status" value="1"/>
</dbReference>
<keyword evidence="8" id="KW-1185">Reference proteome</keyword>
<accession>A0ABT8YCP7</accession>
<feature type="compositionally biased region" description="Basic and acidic residues" evidence="5">
    <location>
        <begin position="1"/>
        <end position="26"/>
    </location>
</feature>
<reference evidence="7" key="1">
    <citation type="submission" date="2023-07" db="EMBL/GenBank/DDBJ databases">
        <authorList>
            <person name="Kim M."/>
        </authorList>
    </citation>
    <scope>NUCLEOTIDE SEQUENCE</scope>
    <source>
        <strain evidence="7">BIUV-7</strain>
    </source>
</reference>
<evidence type="ECO:0000256" key="2">
    <source>
        <dbReference type="ARBA" id="ARBA00023015"/>
    </source>
</evidence>
<keyword evidence="3" id="KW-0731">Sigma factor</keyword>
<sequence length="192" mass="21754">MRLTSRREIRPIELGKDEPRAPDPKDAVGQPCIEALYREYRLSLMRRLRRTTSPERASDLVQQVFTRLVSLGPERLAAITSPAGYLRRSVNNLLLDGAKSDRRQATVHHVSADDVDLHAPDQIAALEARDMLQRLEQALRRVNPRTREIFLAHRIDGYSYVEIAARTGLSVKGVEKHMSKAIAFVDHVLSAR</sequence>
<protein>
    <submittedName>
        <fullName evidence="7">Sigma-70 family RNA polymerase sigma factor</fullName>
    </submittedName>
</protein>
<comment type="caution">
    <text evidence="7">The sequence shown here is derived from an EMBL/GenBank/DDBJ whole genome shotgun (WGS) entry which is preliminary data.</text>
</comment>
<dbReference type="InterPro" id="IPR013325">
    <property type="entry name" value="RNA_pol_sigma_r2"/>
</dbReference>
<comment type="similarity">
    <text evidence="1">Belongs to the sigma-70 factor family. ECF subfamily.</text>
</comment>
<dbReference type="InterPro" id="IPR013324">
    <property type="entry name" value="RNA_pol_sigma_r3/r4-like"/>
</dbReference>
<keyword evidence="4" id="KW-0804">Transcription</keyword>
<dbReference type="Proteomes" id="UP001169764">
    <property type="component" value="Unassembled WGS sequence"/>
</dbReference>
<proteinExistence type="inferred from homology"/>
<dbReference type="EMBL" id="JAUOTP010000009">
    <property type="protein sequence ID" value="MDO6416096.1"/>
    <property type="molecule type" value="Genomic_DNA"/>
</dbReference>
<dbReference type="NCBIfam" id="TIGR02937">
    <property type="entry name" value="sigma70-ECF"/>
    <property type="match status" value="1"/>
</dbReference>
<evidence type="ECO:0000256" key="3">
    <source>
        <dbReference type="ARBA" id="ARBA00023082"/>
    </source>
</evidence>
<evidence type="ECO:0000313" key="8">
    <source>
        <dbReference type="Proteomes" id="UP001169764"/>
    </source>
</evidence>
<dbReference type="RefSeq" id="WP_303545099.1">
    <property type="nucleotide sequence ID" value="NZ_JAUOTP010000009.1"/>
</dbReference>
<organism evidence="7 8">
    <name type="scientific">Sphingomonas natans</name>
    <dbReference type="NCBI Taxonomy" id="3063330"/>
    <lineage>
        <taxon>Bacteria</taxon>
        <taxon>Pseudomonadati</taxon>
        <taxon>Pseudomonadota</taxon>
        <taxon>Alphaproteobacteria</taxon>
        <taxon>Sphingomonadales</taxon>
        <taxon>Sphingomonadaceae</taxon>
        <taxon>Sphingomonas</taxon>
    </lineage>
</organism>
<dbReference type="InterPro" id="IPR013249">
    <property type="entry name" value="RNA_pol_sigma70_r4_t2"/>
</dbReference>
<dbReference type="CDD" id="cd06171">
    <property type="entry name" value="Sigma70_r4"/>
    <property type="match status" value="1"/>
</dbReference>
<dbReference type="Pfam" id="PF08281">
    <property type="entry name" value="Sigma70_r4_2"/>
    <property type="match status" value="1"/>
</dbReference>
<dbReference type="PANTHER" id="PTHR43133">
    <property type="entry name" value="RNA POLYMERASE ECF-TYPE SIGMA FACTO"/>
    <property type="match status" value="1"/>
</dbReference>